<protein>
    <recommendedName>
        <fullName evidence="14">3-isopropylmalate dehydrogenase</fullName>
        <ecNumber evidence="14">1.1.1.85</ecNumber>
    </recommendedName>
    <alternativeName>
        <fullName evidence="14">3-IPM-DH</fullName>
    </alternativeName>
    <alternativeName>
        <fullName evidence="14">Beta-IPM dehydrogenase</fullName>
        <shortName evidence="14">IMDH</shortName>
    </alternativeName>
</protein>
<keyword evidence="9 14" id="KW-0460">Magnesium</keyword>
<dbReference type="KEGG" id="psym:J1N51_06430"/>
<feature type="binding site" evidence="14">
    <location>
        <position position="99"/>
    </location>
    <ligand>
        <name>substrate</name>
    </ligand>
</feature>
<dbReference type="GO" id="GO:0000287">
    <property type="term" value="F:magnesium ion binding"/>
    <property type="evidence" value="ECO:0007669"/>
    <property type="project" value="InterPro"/>
</dbReference>
<keyword evidence="18" id="KW-1185">Reference proteome</keyword>
<dbReference type="GO" id="GO:0051287">
    <property type="term" value="F:NAD binding"/>
    <property type="evidence" value="ECO:0007669"/>
    <property type="project" value="InterPro"/>
</dbReference>
<comment type="catalytic activity">
    <reaction evidence="1 14 15">
        <text>(2R,3S)-3-isopropylmalate + NAD(+) = 4-methyl-2-oxopentanoate + CO2 + NADH</text>
        <dbReference type="Rhea" id="RHEA:32271"/>
        <dbReference type="ChEBI" id="CHEBI:16526"/>
        <dbReference type="ChEBI" id="CHEBI:17865"/>
        <dbReference type="ChEBI" id="CHEBI:35121"/>
        <dbReference type="ChEBI" id="CHEBI:57540"/>
        <dbReference type="ChEBI" id="CHEBI:57945"/>
        <dbReference type="EC" id="1.1.1.85"/>
    </reaction>
</comment>
<sequence>MKPNYKIAVLAGDGIGPEVMAACLEVLDACQQRFDFQLEYQHGDVGGCAIDNTGSPLPKQTLEICQQAHAILFGSVGGPKWEHLPPDQQPERGSLLPLRKHFGLFCNMRPARLVPSLQCACPLRADIAAKGFDIVVIRELTGGIYFGEKGRATHADNMEEAFDEQRYNQAEIARIARIAFETARARGNKRKVTSVDKANVLMTSMLWRETVNAISKDYPDIELEHIYIDNATMQLIKDPSQFDVLLCDNLFGDILSDECAMITGSMGLLPSASLNEKQFGLYEPAGGSAPDIAGKNIANPIAQVLSAAMMLRYSLNQNEAADAIELAVNKVIAKGQVTADLASNKIENSSPLSTSQVGTAIAQAILATAGKSEYVEQHNQNIKMANS</sequence>
<dbReference type="GO" id="GO:0003862">
    <property type="term" value="F:3-isopropylmalate dehydrogenase activity"/>
    <property type="evidence" value="ECO:0007669"/>
    <property type="project" value="UniProtKB-UniRule"/>
</dbReference>
<evidence type="ECO:0000256" key="8">
    <source>
        <dbReference type="ARBA" id="ARBA00022723"/>
    </source>
</evidence>
<dbReference type="PROSITE" id="PS00470">
    <property type="entry name" value="IDH_IMDH"/>
    <property type="match status" value="1"/>
</dbReference>
<feature type="binding site" evidence="14">
    <location>
        <position position="138"/>
    </location>
    <ligand>
        <name>substrate</name>
    </ligand>
</feature>
<feature type="site" description="Important for catalysis" evidence="14">
    <location>
        <position position="145"/>
    </location>
</feature>
<dbReference type="HAMAP" id="MF_01033">
    <property type="entry name" value="LeuB_type1"/>
    <property type="match status" value="1"/>
</dbReference>
<dbReference type="PANTHER" id="PTHR42979">
    <property type="entry name" value="3-ISOPROPYLMALATE DEHYDROGENASE"/>
    <property type="match status" value="1"/>
</dbReference>
<keyword evidence="14" id="KW-0963">Cytoplasm</keyword>
<accession>A0A975HJ93</accession>
<feature type="binding site" evidence="14">
    <location>
        <position position="229"/>
    </location>
    <ligand>
        <name>substrate</name>
    </ligand>
</feature>
<dbReference type="PANTHER" id="PTHR42979:SF1">
    <property type="entry name" value="3-ISOPROPYLMALATE DEHYDROGENASE"/>
    <property type="match status" value="1"/>
</dbReference>
<evidence type="ECO:0000256" key="4">
    <source>
        <dbReference type="ARBA" id="ARBA00008319"/>
    </source>
</evidence>
<dbReference type="Gene3D" id="3.40.718.10">
    <property type="entry name" value="Isopropylmalate Dehydrogenase"/>
    <property type="match status" value="1"/>
</dbReference>
<dbReference type="GO" id="GO:0009098">
    <property type="term" value="P:L-leucine biosynthetic process"/>
    <property type="evidence" value="ECO:0007669"/>
    <property type="project" value="UniProtKB-UniRule"/>
</dbReference>
<dbReference type="InterPro" id="IPR019818">
    <property type="entry name" value="IsoCit/isopropylmalate_DH_CS"/>
</dbReference>
<evidence type="ECO:0000256" key="13">
    <source>
        <dbReference type="ARBA" id="ARBA00023304"/>
    </source>
</evidence>
<proteinExistence type="inferred from homology"/>
<comment type="subcellular location">
    <subcellularLocation>
        <location evidence="14">Cytoplasm</location>
    </subcellularLocation>
</comment>
<dbReference type="RefSeq" id="WP_208833106.1">
    <property type="nucleotide sequence ID" value="NZ_CP072110.1"/>
</dbReference>
<evidence type="ECO:0000256" key="7">
    <source>
        <dbReference type="ARBA" id="ARBA00022605"/>
    </source>
</evidence>
<feature type="binding site" evidence="14">
    <location>
        <position position="253"/>
    </location>
    <ligand>
        <name>Mg(2+)</name>
        <dbReference type="ChEBI" id="CHEBI:18420"/>
    </ligand>
</feature>
<feature type="binding site" evidence="14">
    <location>
        <begin position="78"/>
        <end position="91"/>
    </location>
    <ligand>
        <name>NAD(+)</name>
        <dbReference type="ChEBI" id="CHEBI:57540"/>
    </ligand>
</feature>
<dbReference type="InterPro" id="IPR004429">
    <property type="entry name" value="Isopropylmalate_DH"/>
</dbReference>
<keyword evidence="10 14" id="KW-0560">Oxidoreductase</keyword>
<keyword evidence="8 14" id="KW-0479">Metal-binding</keyword>
<feature type="binding site" evidence="14">
    <location>
        <begin position="287"/>
        <end position="299"/>
    </location>
    <ligand>
        <name>NAD(+)</name>
        <dbReference type="ChEBI" id="CHEBI:57540"/>
    </ligand>
</feature>
<reference evidence="17" key="1">
    <citation type="submission" date="2021-03" db="EMBL/GenBank/DDBJ databases">
        <title>Description of Psychrosphaera ytuae sp. nov. isolated from deep sea sediment of South China Sea.</title>
        <authorList>
            <person name="Zhang J."/>
            <person name="Xu X.-D."/>
        </authorList>
    </citation>
    <scope>NUCLEOTIDE SEQUENCE</scope>
    <source>
        <strain evidence="17">MTZ26</strain>
    </source>
</reference>
<feature type="domain" description="Isopropylmalate dehydrogenase-like" evidence="16">
    <location>
        <begin position="6"/>
        <end position="361"/>
    </location>
</feature>
<evidence type="ECO:0000256" key="10">
    <source>
        <dbReference type="ARBA" id="ARBA00023002"/>
    </source>
</evidence>
<dbReference type="NCBIfam" id="TIGR00169">
    <property type="entry name" value="leuB"/>
    <property type="match status" value="1"/>
</dbReference>
<dbReference type="InterPro" id="IPR024084">
    <property type="entry name" value="IsoPropMal-DH-like_dom"/>
</dbReference>
<name>A0A975HJ93_9GAMM</name>
<evidence type="ECO:0000256" key="2">
    <source>
        <dbReference type="ARBA" id="ARBA00001936"/>
    </source>
</evidence>
<evidence type="ECO:0000259" key="16">
    <source>
        <dbReference type="SMART" id="SM01329"/>
    </source>
</evidence>
<evidence type="ECO:0000256" key="12">
    <source>
        <dbReference type="ARBA" id="ARBA00023211"/>
    </source>
</evidence>
<gene>
    <name evidence="14 17" type="primary">leuB</name>
    <name evidence="17" type="ORF">J1N51_06430</name>
</gene>
<dbReference type="Proteomes" id="UP000682739">
    <property type="component" value="Chromosome"/>
</dbReference>
<comment type="function">
    <text evidence="14 15">Catalyzes the oxidation of 3-carboxy-2-hydroxy-4-methylpentanoate (3-isopropylmalate) to 3-carboxy-4-methyl-2-oxopentanoate. The product decarboxylates to 4-methyl-2 oxopentanoate.</text>
</comment>
<evidence type="ECO:0000256" key="9">
    <source>
        <dbReference type="ARBA" id="ARBA00022842"/>
    </source>
</evidence>
<dbReference type="SUPFAM" id="SSF53659">
    <property type="entry name" value="Isocitrate/Isopropylmalate dehydrogenase-like"/>
    <property type="match status" value="1"/>
</dbReference>
<dbReference type="GO" id="GO:0005829">
    <property type="term" value="C:cytosol"/>
    <property type="evidence" value="ECO:0007669"/>
    <property type="project" value="TreeGrafter"/>
</dbReference>
<dbReference type="Pfam" id="PF00180">
    <property type="entry name" value="Iso_dh"/>
    <property type="match status" value="1"/>
</dbReference>
<evidence type="ECO:0000256" key="6">
    <source>
        <dbReference type="ARBA" id="ARBA00022430"/>
    </source>
</evidence>
<evidence type="ECO:0000256" key="11">
    <source>
        <dbReference type="ARBA" id="ARBA00023027"/>
    </source>
</evidence>
<organism evidence="17 18">
    <name type="scientific">Psychrosphaera ytuae</name>
    <dbReference type="NCBI Taxonomy" id="2820710"/>
    <lineage>
        <taxon>Bacteria</taxon>
        <taxon>Pseudomonadati</taxon>
        <taxon>Pseudomonadota</taxon>
        <taxon>Gammaproteobacteria</taxon>
        <taxon>Alteromonadales</taxon>
        <taxon>Pseudoalteromonadaceae</taxon>
        <taxon>Psychrosphaera</taxon>
    </lineage>
</organism>
<evidence type="ECO:0000256" key="1">
    <source>
        <dbReference type="ARBA" id="ARBA00000624"/>
    </source>
</evidence>
<evidence type="ECO:0000313" key="18">
    <source>
        <dbReference type="Proteomes" id="UP000682739"/>
    </source>
</evidence>
<keyword evidence="7 14" id="KW-0028">Amino-acid biosynthesis</keyword>
<dbReference type="EC" id="1.1.1.85" evidence="14"/>
<keyword evidence="6 14" id="KW-0432">Leucine biosynthesis</keyword>
<comment type="cofactor">
    <cofactor evidence="14 15">
        <name>Mg(2+)</name>
        <dbReference type="ChEBI" id="CHEBI:18420"/>
    </cofactor>
    <cofactor evidence="14 15">
        <name>Mn(2+)</name>
        <dbReference type="ChEBI" id="CHEBI:29035"/>
    </cofactor>
    <text evidence="14 15">Binds 1 Mg(2+) or Mn(2+) ion per subunit.</text>
</comment>
<evidence type="ECO:0000256" key="15">
    <source>
        <dbReference type="RuleBase" id="RU004445"/>
    </source>
</evidence>
<comment type="cofactor">
    <cofactor evidence="2">
        <name>Mn(2+)</name>
        <dbReference type="ChEBI" id="CHEBI:29035"/>
    </cofactor>
</comment>
<keyword evidence="11 14" id="KW-0520">NAD</keyword>
<comment type="similarity">
    <text evidence="4 14">Belongs to the isocitrate and isopropylmalate dehydrogenases family. LeuB type 1 subfamily.</text>
</comment>
<feature type="binding site" evidence="14">
    <location>
        <position position="229"/>
    </location>
    <ligand>
        <name>Mg(2+)</name>
        <dbReference type="ChEBI" id="CHEBI:18420"/>
    </ligand>
</feature>
<dbReference type="FunFam" id="3.40.718.10:FF:000006">
    <property type="entry name" value="3-isopropylmalate dehydrogenase"/>
    <property type="match status" value="1"/>
</dbReference>
<evidence type="ECO:0000256" key="14">
    <source>
        <dbReference type="HAMAP-Rule" id="MF_01033"/>
    </source>
</evidence>
<evidence type="ECO:0000256" key="5">
    <source>
        <dbReference type="ARBA" id="ARBA00011738"/>
    </source>
</evidence>
<feature type="binding site" evidence="14">
    <location>
        <position position="109"/>
    </location>
    <ligand>
        <name>substrate</name>
    </ligand>
</feature>
<dbReference type="EMBL" id="CP072110">
    <property type="protein sequence ID" value="QTH65071.1"/>
    <property type="molecule type" value="Genomic_DNA"/>
</dbReference>
<feature type="binding site" evidence="14">
    <location>
        <position position="257"/>
    </location>
    <ligand>
        <name>Mg(2+)</name>
        <dbReference type="ChEBI" id="CHEBI:18420"/>
    </ligand>
</feature>
<comment type="pathway">
    <text evidence="3 14 15">Amino-acid biosynthesis; L-leucine biosynthesis; L-leucine from 3-methyl-2-oxobutanoate: step 3/4.</text>
</comment>
<dbReference type="SMART" id="SM01329">
    <property type="entry name" value="Iso_dh"/>
    <property type="match status" value="1"/>
</dbReference>
<feature type="site" description="Important for catalysis" evidence="14">
    <location>
        <position position="197"/>
    </location>
</feature>
<comment type="subunit">
    <text evidence="5 14 15">Homodimer.</text>
</comment>
<keyword evidence="13 14" id="KW-0100">Branched-chain amino acid biosynthesis</keyword>
<dbReference type="AlphaFoldDB" id="A0A975HJ93"/>
<evidence type="ECO:0000313" key="17">
    <source>
        <dbReference type="EMBL" id="QTH65071.1"/>
    </source>
</evidence>
<evidence type="ECO:0000256" key="3">
    <source>
        <dbReference type="ARBA" id="ARBA00004762"/>
    </source>
</evidence>
<keyword evidence="12 14" id="KW-0464">Manganese</keyword>